<evidence type="ECO:0000256" key="1">
    <source>
        <dbReference type="ARBA" id="ARBA00023015"/>
    </source>
</evidence>
<dbReference type="Proteomes" id="UP001271640">
    <property type="component" value="Unassembled WGS sequence"/>
</dbReference>
<name>A0ABU4SL74_9GAMM</name>
<evidence type="ECO:0000313" key="4">
    <source>
        <dbReference type="EMBL" id="MDX7999403.1"/>
    </source>
</evidence>
<organism evidence="4 5">
    <name type="scientific">Xenorhabdus littoralis</name>
    <dbReference type="NCBI Taxonomy" id="2582835"/>
    <lineage>
        <taxon>Bacteria</taxon>
        <taxon>Pseudomonadati</taxon>
        <taxon>Pseudomonadota</taxon>
        <taxon>Gammaproteobacteria</taxon>
        <taxon>Enterobacterales</taxon>
        <taxon>Morganellaceae</taxon>
        <taxon>Xenorhabdus</taxon>
    </lineage>
</organism>
<dbReference type="Pfam" id="PF16859">
    <property type="entry name" value="TetR_C_11"/>
    <property type="match status" value="1"/>
</dbReference>
<dbReference type="RefSeq" id="WP_319926129.1">
    <property type="nucleotide sequence ID" value="NZ_VCDP01000031.1"/>
</dbReference>
<dbReference type="InterPro" id="IPR011075">
    <property type="entry name" value="TetR_C"/>
</dbReference>
<evidence type="ECO:0000259" key="3">
    <source>
        <dbReference type="Pfam" id="PF16859"/>
    </source>
</evidence>
<dbReference type="InterPro" id="IPR036271">
    <property type="entry name" value="Tet_transcr_reg_TetR-rel_C_sf"/>
</dbReference>
<reference evidence="5" key="1">
    <citation type="journal article" date="2024" name="Toxins">
        <title>Genome Sequence Analysis of Native Xenorhabdus Strains Isolated from Entomopathogenic Nematodes in Argentina.</title>
        <authorList>
            <person name="Palma L."/>
            <person name="Frizzo L."/>
            <person name="Kaiser S."/>
            <person name="Berry C."/>
            <person name="Caballero P."/>
            <person name="Bode H.B."/>
            <person name="Del Valle E.E."/>
        </authorList>
    </citation>
    <scope>NUCLEOTIDE SEQUENCE [LARGE SCALE GENOMIC DNA]</scope>
    <source>
        <strain evidence="5">Reich</strain>
    </source>
</reference>
<dbReference type="Gene3D" id="1.10.357.10">
    <property type="entry name" value="Tetracycline Repressor, domain 2"/>
    <property type="match status" value="1"/>
</dbReference>
<keyword evidence="1" id="KW-0805">Transcription regulation</keyword>
<feature type="domain" description="Tetracyclin repressor-like C-terminal" evidence="3">
    <location>
        <begin position="2"/>
        <end position="53"/>
    </location>
</feature>
<evidence type="ECO:0000313" key="5">
    <source>
        <dbReference type="Proteomes" id="UP001271640"/>
    </source>
</evidence>
<protein>
    <recommendedName>
        <fullName evidence="3">Tetracyclin repressor-like C-terminal domain-containing protein</fullName>
    </recommendedName>
</protein>
<comment type="caution">
    <text evidence="4">The sequence shown here is derived from an EMBL/GenBank/DDBJ whole genome shotgun (WGS) entry which is preliminary data.</text>
</comment>
<sequence>MALLREDFMQRRFALPREIFLSGIRSGELPQNTDVDLILVTLFGFCWFHLLTDNLGDTSILEPFIHYIFKNVPLKPVG</sequence>
<accession>A0ABU4SL74</accession>
<evidence type="ECO:0000256" key="2">
    <source>
        <dbReference type="ARBA" id="ARBA00023163"/>
    </source>
</evidence>
<dbReference type="EMBL" id="VCDP01000031">
    <property type="protein sequence ID" value="MDX7999403.1"/>
    <property type="molecule type" value="Genomic_DNA"/>
</dbReference>
<keyword evidence="2" id="KW-0804">Transcription</keyword>
<gene>
    <name evidence="4" type="ORF">FE394_09355</name>
</gene>
<dbReference type="SUPFAM" id="SSF48498">
    <property type="entry name" value="Tetracyclin repressor-like, C-terminal domain"/>
    <property type="match status" value="1"/>
</dbReference>
<keyword evidence="5" id="KW-1185">Reference proteome</keyword>
<proteinExistence type="predicted"/>